<reference evidence="2" key="1">
    <citation type="submission" date="2017-09" db="EMBL/GenBank/DDBJ databases">
        <title>Depth-based differentiation of microbial function through sediment-hosted aquifers and enrichment of novel symbionts in the deep terrestrial subsurface.</title>
        <authorList>
            <person name="Probst A.J."/>
            <person name="Ladd B."/>
            <person name="Jarett J.K."/>
            <person name="Geller-Mcgrath D.E."/>
            <person name="Sieber C.M.K."/>
            <person name="Emerson J.B."/>
            <person name="Anantharaman K."/>
            <person name="Thomas B.C."/>
            <person name="Malmstrom R."/>
            <person name="Stieglmeier M."/>
            <person name="Klingl A."/>
            <person name="Woyke T."/>
            <person name="Ryan C.M."/>
            <person name="Banfield J.F."/>
        </authorList>
    </citation>
    <scope>NUCLEOTIDE SEQUENCE [LARGE SCALE GENOMIC DNA]</scope>
</reference>
<comment type="caution">
    <text evidence="1">The sequence shown here is derived from an EMBL/GenBank/DDBJ whole genome shotgun (WGS) entry which is preliminary data.</text>
</comment>
<gene>
    <name evidence="1" type="ORF">COY52_02775</name>
</gene>
<protein>
    <submittedName>
        <fullName evidence="1">Uncharacterized protein</fullName>
    </submittedName>
</protein>
<evidence type="ECO:0000313" key="2">
    <source>
        <dbReference type="Proteomes" id="UP000229307"/>
    </source>
</evidence>
<accession>A0A2M7SDY3</accession>
<dbReference type="Proteomes" id="UP000229307">
    <property type="component" value="Unassembled WGS sequence"/>
</dbReference>
<organism evidence="1 2">
    <name type="scientific">Candidatus Desantisbacteria bacterium CG_4_10_14_0_8_um_filter_48_22</name>
    <dbReference type="NCBI Taxonomy" id="1974543"/>
    <lineage>
        <taxon>Bacteria</taxon>
        <taxon>Candidatus Desantisiibacteriota</taxon>
    </lineage>
</organism>
<proteinExistence type="predicted"/>
<dbReference type="AlphaFoldDB" id="A0A2M7SDY3"/>
<evidence type="ECO:0000313" key="1">
    <source>
        <dbReference type="EMBL" id="PIZ17747.1"/>
    </source>
</evidence>
<sequence>MKIFLIVILCIAAGFAIAWPFIEKTLIRNLFAQNAKPLTGEEIKFCEKIVSEGKGLPLGLQDNAEIREMPLPSL</sequence>
<dbReference type="EMBL" id="PFMR01000086">
    <property type="protein sequence ID" value="PIZ17747.1"/>
    <property type="molecule type" value="Genomic_DNA"/>
</dbReference>
<name>A0A2M7SDY3_9BACT</name>